<dbReference type="InterPro" id="IPR036388">
    <property type="entry name" value="WH-like_DNA-bd_sf"/>
</dbReference>
<feature type="domain" description="HTH lysR-type" evidence="6">
    <location>
        <begin position="11"/>
        <end position="68"/>
    </location>
</feature>
<feature type="region of interest" description="Disordered" evidence="5">
    <location>
        <begin position="292"/>
        <end position="334"/>
    </location>
</feature>
<dbReference type="InterPro" id="IPR050176">
    <property type="entry name" value="LTTR"/>
</dbReference>
<comment type="similarity">
    <text evidence="1">Belongs to the LysR transcriptional regulatory family.</text>
</comment>
<gene>
    <name evidence="7" type="primary">lrhA</name>
    <name evidence="7" type="ORF">ID854_15520</name>
</gene>
<proteinExistence type="inferred from homology"/>
<dbReference type="PANTHER" id="PTHR30579">
    <property type="entry name" value="TRANSCRIPTIONAL REGULATOR"/>
    <property type="match status" value="1"/>
</dbReference>
<comment type="caution">
    <text evidence="7">The sequence shown here is derived from an EMBL/GenBank/DDBJ whole genome shotgun (WGS) entry which is preliminary data.</text>
</comment>
<dbReference type="Gene3D" id="1.10.10.10">
    <property type="entry name" value="Winged helix-like DNA-binding domain superfamily/Winged helix DNA-binding domain"/>
    <property type="match status" value="1"/>
</dbReference>
<dbReference type="SUPFAM" id="SSF53850">
    <property type="entry name" value="Periplasmic binding protein-like II"/>
    <property type="match status" value="1"/>
</dbReference>
<protein>
    <submittedName>
        <fullName evidence="7">Transcriptional regulator LrhA</fullName>
    </submittedName>
</protein>
<accession>A0AAW3YUZ3</accession>
<dbReference type="FunFam" id="1.10.10.10:FF:000001">
    <property type="entry name" value="LysR family transcriptional regulator"/>
    <property type="match status" value="1"/>
</dbReference>
<dbReference type="GO" id="GO:0003700">
    <property type="term" value="F:DNA-binding transcription factor activity"/>
    <property type="evidence" value="ECO:0007669"/>
    <property type="project" value="InterPro"/>
</dbReference>
<dbReference type="AlphaFoldDB" id="A0AAW3YUZ3"/>
<feature type="compositionally biased region" description="Acidic residues" evidence="5">
    <location>
        <begin position="299"/>
        <end position="313"/>
    </location>
</feature>
<dbReference type="GO" id="GO:0003677">
    <property type="term" value="F:DNA binding"/>
    <property type="evidence" value="ECO:0007669"/>
    <property type="project" value="UniProtKB-KW"/>
</dbReference>
<sequence>MINANRQIINLDLDLLRTFVAVADLNTFAAAAAAVSRTQSAVSQQMQRLEHLVGRELFARHGRNKLLTEHGLQLLGYARQILRANDDATASLTYNDADGELRIGVSDDAVDTLLPFLLNRIASVYPRVAVDVRIKRAQFIESMLDNHEIDLALTTAKVKHHPKTILRSSPVLWHCAPDFQLQTNEPVPLVVMDETNPFRQIALDTLDMAGISWRIAYEAASLSAVRSAVNAEVGITARPLEMHNADLRILGESEGLPRLPEIQFFLYRNSNEQNESVLTVFDAIENKKTPYTVTSVESVESDEESGETDESIESIEPTKSSESLDEISVENIDE</sequence>
<dbReference type="InterPro" id="IPR036390">
    <property type="entry name" value="WH_DNA-bd_sf"/>
</dbReference>
<feature type="compositionally biased region" description="Acidic residues" evidence="5">
    <location>
        <begin position="323"/>
        <end position="334"/>
    </location>
</feature>
<dbReference type="EMBL" id="JACXBF010000391">
    <property type="protein sequence ID" value="MBD2801810.1"/>
    <property type="molecule type" value="Genomic_DNA"/>
</dbReference>
<evidence type="ECO:0000259" key="6">
    <source>
        <dbReference type="PROSITE" id="PS50931"/>
    </source>
</evidence>
<evidence type="ECO:0000256" key="3">
    <source>
        <dbReference type="ARBA" id="ARBA00023125"/>
    </source>
</evidence>
<evidence type="ECO:0000256" key="5">
    <source>
        <dbReference type="SAM" id="MobiDB-lite"/>
    </source>
</evidence>
<evidence type="ECO:0000256" key="4">
    <source>
        <dbReference type="ARBA" id="ARBA00023163"/>
    </source>
</evidence>
<dbReference type="InterPro" id="IPR005119">
    <property type="entry name" value="LysR_subst-bd"/>
</dbReference>
<organism evidence="7">
    <name type="scientific">Xenorhabdus szentirmaii</name>
    <dbReference type="NCBI Taxonomy" id="290112"/>
    <lineage>
        <taxon>Bacteria</taxon>
        <taxon>Pseudomonadati</taxon>
        <taxon>Pseudomonadota</taxon>
        <taxon>Gammaproteobacteria</taxon>
        <taxon>Enterobacterales</taxon>
        <taxon>Morganellaceae</taxon>
        <taxon>Xenorhabdus</taxon>
    </lineage>
</organism>
<name>A0AAW3YUZ3_9GAMM</name>
<dbReference type="Gene3D" id="3.40.190.10">
    <property type="entry name" value="Periplasmic binding protein-like II"/>
    <property type="match status" value="2"/>
</dbReference>
<reference evidence="7" key="1">
    <citation type="submission" date="2020-09" db="EMBL/GenBank/DDBJ databases">
        <authorList>
            <person name="Palma L."/>
            <person name="Caballero P."/>
            <person name="Berry C."/>
            <person name="Del Valle E."/>
        </authorList>
    </citation>
    <scope>NUCLEOTIDE SEQUENCE</scope>
    <source>
        <strain evidence="7">M</strain>
    </source>
</reference>
<dbReference type="RefSeq" id="WP_323851933.1">
    <property type="nucleotide sequence ID" value="NZ_JACXBC010000026.1"/>
</dbReference>
<dbReference type="Pfam" id="PF03466">
    <property type="entry name" value="LysR_substrate"/>
    <property type="match status" value="1"/>
</dbReference>
<dbReference type="CDD" id="cd08439">
    <property type="entry name" value="PBP2_LrhA_like"/>
    <property type="match status" value="1"/>
</dbReference>
<dbReference type="PRINTS" id="PR00039">
    <property type="entry name" value="HTHLYSR"/>
</dbReference>
<dbReference type="SUPFAM" id="SSF46785">
    <property type="entry name" value="Winged helix' DNA-binding domain"/>
    <property type="match status" value="1"/>
</dbReference>
<evidence type="ECO:0000256" key="2">
    <source>
        <dbReference type="ARBA" id="ARBA00023015"/>
    </source>
</evidence>
<dbReference type="PROSITE" id="PS50931">
    <property type="entry name" value="HTH_LYSR"/>
    <property type="match status" value="1"/>
</dbReference>
<keyword evidence="4" id="KW-0804">Transcription</keyword>
<dbReference type="Proteomes" id="UP001193920">
    <property type="component" value="Unassembled WGS sequence"/>
</dbReference>
<dbReference type="InterPro" id="IPR000847">
    <property type="entry name" value="LysR_HTH_N"/>
</dbReference>
<dbReference type="PANTHER" id="PTHR30579:SF7">
    <property type="entry name" value="HTH-TYPE TRANSCRIPTIONAL REGULATOR LRHA-RELATED"/>
    <property type="match status" value="1"/>
</dbReference>
<keyword evidence="2" id="KW-0805">Transcription regulation</keyword>
<keyword evidence="3" id="KW-0238">DNA-binding</keyword>
<evidence type="ECO:0000256" key="1">
    <source>
        <dbReference type="ARBA" id="ARBA00009437"/>
    </source>
</evidence>
<evidence type="ECO:0000313" key="7">
    <source>
        <dbReference type="EMBL" id="MBD2801810.1"/>
    </source>
</evidence>
<dbReference type="Pfam" id="PF00126">
    <property type="entry name" value="HTH_1"/>
    <property type="match status" value="1"/>
</dbReference>
<reference evidence="7" key="2">
    <citation type="journal article" date="2024" name="Toxins">
        <title>Genome Sequence Analysis of Native Xenorhabdus Strains Isolated from Entomopathogenic Nematodes in Argentina.</title>
        <authorList>
            <person name="Palma L."/>
            <person name="Frizzo L."/>
            <person name="Kaiser S."/>
            <person name="Berry C."/>
            <person name="Caballero P."/>
            <person name="Bode H.B."/>
            <person name="Del Valle E.E."/>
        </authorList>
    </citation>
    <scope>NUCLEOTIDE SEQUENCE</scope>
    <source>
        <strain evidence="7">M</strain>
    </source>
</reference>